<dbReference type="InterPro" id="IPR013087">
    <property type="entry name" value="Znf_C2H2_type"/>
</dbReference>
<feature type="region of interest" description="Disordered" evidence="9">
    <location>
        <begin position="1"/>
        <end position="28"/>
    </location>
</feature>
<dbReference type="InterPro" id="IPR050888">
    <property type="entry name" value="ZnF_C2H2-type_TF"/>
</dbReference>
<evidence type="ECO:0000313" key="11">
    <source>
        <dbReference type="EMBL" id="ORC92907.1"/>
    </source>
</evidence>
<dbReference type="EMBL" id="NBCO01000002">
    <property type="protein sequence ID" value="ORC92907.1"/>
    <property type="molecule type" value="Genomic_DNA"/>
</dbReference>
<dbReference type="GO" id="GO:0008270">
    <property type="term" value="F:zinc ion binding"/>
    <property type="evidence" value="ECO:0007669"/>
    <property type="project" value="UniProtKB-KW"/>
</dbReference>
<dbReference type="Gene3D" id="3.30.160.60">
    <property type="entry name" value="Classic Zinc Finger"/>
    <property type="match status" value="2"/>
</dbReference>
<dbReference type="InterPro" id="IPR036236">
    <property type="entry name" value="Znf_C2H2_sf"/>
</dbReference>
<protein>
    <submittedName>
        <fullName evidence="11">Tbingi protein</fullName>
    </submittedName>
</protein>
<dbReference type="GeneID" id="39981331"/>
<feature type="region of interest" description="Disordered" evidence="9">
    <location>
        <begin position="294"/>
        <end position="316"/>
    </location>
</feature>
<organism evidence="11 12">
    <name type="scientific">Trypanosoma theileri</name>
    <dbReference type="NCBI Taxonomy" id="67003"/>
    <lineage>
        <taxon>Eukaryota</taxon>
        <taxon>Discoba</taxon>
        <taxon>Euglenozoa</taxon>
        <taxon>Kinetoplastea</taxon>
        <taxon>Metakinetoplastina</taxon>
        <taxon>Trypanosomatida</taxon>
        <taxon>Trypanosomatidae</taxon>
        <taxon>Trypanosoma</taxon>
    </lineage>
</organism>
<evidence type="ECO:0000256" key="5">
    <source>
        <dbReference type="ARBA" id="ARBA00022771"/>
    </source>
</evidence>
<dbReference type="STRING" id="67003.A0A1X0P7H8"/>
<feature type="region of interest" description="Disordered" evidence="9">
    <location>
        <begin position="77"/>
        <end position="115"/>
    </location>
</feature>
<dbReference type="PRINTS" id="PR01471">
    <property type="entry name" value="HISTAMINEH3R"/>
</dbReference>
<accession>A0A1X0P7H8</accession>
<evidence type="ECO:0000256" key="7">
    <source>
        <dbReference type="ARBA" id="ARBA00023242"/>
    </source>
</evidence>
<reference evidence="11 12" key="1">
    <citation type="submission" date="2017-03" db="EMBL/GenBank/DDBJ databases">
        <title>An alternative strategy for trypanosome survival in the mammalian bloodstream revealed through genome and transcriptome analysis of the ubiquitous bovine parasite Trypanosoma (Megatrypanum) theileri.</title>
        <authorList>
            <person name="Kelly S."/>
            <person name="Ivens A."/>
            <person name="Mott A."/>
            <person name="O'Neill E."/>
            <person name="Emms D."/>
            <person name="Macleod O."/>
            <person name="Voorheis P."/>
            <person name="Matthews J."/>
            <person name="Matthews K."/>
            <person name="Carrington M."/>
        </authorList>
    </citation>
    <scope>NUCLEOTIDE SEQUENCE [LARGE SCALE GENOMIC DNA]</scope>
    <source>
        <strain evidence="11">Edinburgh</strain>
    </source>
</reference>
<dbReference type="SUPFAM" id="SSF57667">
    <property type="entry name" value="beta-beta-alpha zinc fingers"/>
    <property type="match status" value="1"/>
</dbReference>
<dbReference type="GO" id="GO:0004969">
    <property type="term" value="F:histamine receptor activity"/>
    <property type="evidence" value="ECO:0007669"/>
    <property type="project" value="InterPro"/>
</dbReference>
<dbReference type="Proteomes" id="UP000192257">
    <property type="component" value="Unassembled WGS sequence"/>
</dbReference>
<evidence type="ECO:0000256" key="6">
    <source>
        <dbReference type="ARBA" id="ARBA00022833"/>
    </source>
</evidence>
<keyword evidence="6" id="KW-0862">Zinc</keyword>
<dbReference type="AlphaFoldDB" id="A0A1X0P7H8"/>
<feature type="non-terminal residue" evidence="11">
    <location>
        <position position="316"/>
    </location>
</feature>
<feature type="region of interest" description="Disordered" evidence="9">
    <location>
        <begin position="245"/>
        <end position="266"/>
    </location>
</feature>
<dbReference type="GO" id="GO:0016020">
    <property type="term" value="C:membrane"/>
    <property type="evidence" value="ECO:0007669"/>
    <property type="project" value="InterPro"/>
</dbReference>
<keyword evidence="2" id="KW-0597">Phosphoprotein</keyword>
<comment type="caution">
    <text evidence="11">The sequence shown here is derived from an EMBL/GenBank/DDBJ whole genome shotgun (WGS) entry which is preliminary data.</text>
</comment>
<dbReference type="InterPro" id="IPR003980">
    <property type="entry name" value="Histamine_H3_rcpt"/>
</dbReference>
<gene>
    <name evidence="11" type="ORF">TM35_000022330</name>
</gene>
<dbReference type="SMART" id="SM00355">
    <property type="entry name" value="ZnF_C2H2"/>
    <property type="match status" value="5"/>
</dbReference>
<name>A0A1X0P7H8_9TRYP</name>
<evidence type="ECO:0000256" key="9">
    <source>
        <dbReference type="SAM" id="MobiDB-lite"/>
    </source>
</evidence>
<dbReference type="PANTHER" id="PTHR24406">
    <property type="entry name" value="TRANSCRIPTIONAL REPRESSOR CTCFL-RELATED"/>
    <property type="match status" value="1"/>
</dbReference>
<evidence type="ECO:0000259" key="10">
    <source>
        <dbReference type="PROSITE" id="PS50157"/>
    </source>
</evidence>
<keyword evidence="3" id="KW-0479">Metal-binding</keyword>
<evidence type="ECO:0000256" key="2">
    <source>
        <dbReference type="ARBA" id="ARBA00022553"/>
    </source>
</evidence>
<feature type="compositionally biased region" description="Polar residues" evidence="9">
    <location>
        <begin position="15"/>
        <end position="28"/>
    </location>
</feature>
<evidence type="ECO:0000256" key="8">
    <source>
        <dbReference type="PROSITE-ProRule" id="PRU00042"/>
    </source>
</evidence>
<keyword evidence="5 8" id="KW-0863">Zinc-finger</keyword>
<feature type="compositionally biased region" description="Pro residues" evidence="9">
    <location>
        <begin position="81"/>
        <end position="102"/>
    </location>
</feature>
<evidence type="ECO:0000256" key="3">
    <source>
        <dbReference type="ARBA" id="ARBA00022723"/>
    </source>
</evidence>
<feature type="domain" description="C2H2-type" evidence="10">
    <location>
        <begin position="208"/>
        <end position="236"/>
    </location>
</feature>
<comment type="subcellular location">
    <subcellularLocation>
        <location evidence="1">Nucleus</location>
    </subcellularLocation>
</comment>
<keyword evidence="7" id="KW-0539">Nucleus</keyword>
<keyword evidence="12" id="KW-1185">Reference proteome</keyword>
<dbReference type="GO" id="GO:0005634">
    <property type="term" value="C:nucleus"/>
    <property type="evidence" value="ECO:0007669"/>
    <property type="project" value="UniProtKB-SubCell"/>
</dbReference>
<dbReference type="VEuPathDB" id="TriTrypDB:TM35_000022330"/>
<evidence type="ECO:0000256" key="4">
    <source>
        <dbReference type="ARBA" id="ARBA00022737"/>
    </source>
</evidence>
<evidence type="ECO:0000256" key="1">
    <source>
        <dbReference type="ARBA" id="ARBA00004123"/>
    </source>
</evidence>
<proteinExistence type="predicted"/>
<dbReference type="PROSITE" id="PS50157">
    <property type="entry name" value="ZINC_FINGER_C2H2_2"/>
    <property type="match status" value="3"/>
</dbReference>
<evidence type="ECO:0000313" key="12">
    <source>
        <dbReference type="Proteomes" id="UP000192257"/>
    </source>
</evidence>
<keyword evidence="4" id="KW-0677">Repeat</keyword>
<feature type="domain" description="C2H2-type" evidence="10">
    <location>
        <begin position="268"/>
        <end position="296"/>
    </location>
</feature>
<feature type="domain" description="C2H2-type" evidence="10">
    <location>
        <begin position="117"/>
        <end position="145"/>
    </location>
</feature>
<dbReference type="PROSITE" id="PS00028">
    <property type="entry name" value="ZINC_FINGER_C2H2_1"/>
    <property type="match status" value="3"/>
</dbReference>
<dbReference type="RefSeq" id="XP_028886973.1">
    <property type="nucleotide sequence ID" value="XM_029021551.1"/>
</dbReference>
<sequence length="316" mass="35553">MQTHIPPGSRWCNPQKVSTPTPFIPTSQKRPRYALNKATDPATCTECGSQYSCRNTAVLHMVNKHGFKRADALWNIKFPHEPPPPDIPPEPPPPPLPPPPDTTLPRPNSPKAKPHPFACSMCKRTFPLQNGLTRRLRYMHNATCPVPERKRPRADDPIASEESAFPCDKCDMIARSKTGLKSHIRAKHPENPTKDAPRPQLIPQPASLRCEFCLRDFGNIGGLACHKKFKHPPGTPILPATIQVTFPRNKKRQRDTSPPPEREDREKVQCGVCQKFYAHLDSLVIHCRKFHEGEGLPPKTNSTNAKYKATKTRDLP</sequence>